<sequence length="856" mass="96955">MEYVGEHLLPGQLGHFFAVLSLVASLIATIAFFKANKTADLKDRQSWLKFARMAFLVETISVISIYLFLYHIISNHYHEYFYAWNHSSRALSLQPQYLLASFWEGQEGSFMLWNFWHCVLGWVFILRNKKWEAPVMTVISFAQFCIATMLVGIYIFDVRLGNDPFILLRHQMAGAPIFDNPEYLNLPRIKEGNDLNSLLQNYWMVIHPPILFLGFASTIIPFGFAFGGLVNKDNSWTKPALSWVSFSAAALGTGVMMGAAWAYESLSFGGYWAWDPVENASMVPWLLLVAGLHTNLVYNHTGYSLKSTYFFYILGFVLILYSTFLTRTGILGDTSVHAFTGADMTEQLYLFLTVFIWGAALFASRTKNERMLVTGAAIIITGCYYFHIVFALASCLIAFAFLFYFLNKYIPSIKKEESTYSREFWMFIGALVFFLSAVIITYQTSLPVINRIFNQQHADAEDREFSYNQIQIFIAIIIGVLTAITQYFKYKNTQKSFFYKKVLLPTIIALIVSLSISIFGNIDYDKHGIGFLAAIHIALFASVYAVIANAMYIWVGLKGKMKGAGGSLTHFGFALFLLGVLISSSKKTVLSQNTTGIAVFEKTKDQDPAENITLFKGIRTDMGKYNVTYLRDTANDFDRKKYFEVKFEGKDGKDNFFLYPDVLKNNKGQEGFAPNPAKEHYFWGDVYAYATSWVGSEAVNDTSSFRTVNINKGDSIFYSNGIIVLKEVVVNPEHYKRATLPGETAVMLDMNVTAKDGRQYTVQPGFAINMRDSSFRNLPDTVIAQSLIVRFEKLGEEEKGAMQIGIKETSNLNDLMTLKVYAFPMVWLVWLGVIIMVLGFVLSIIQRTRKIRLTAV</sequence>
<dbReference type="InterPro" id="IPR003567">
    <property type="entry name" value="Cyt_c_biogenesis"/>
</dbReference>
<comment type="caution">
    <text evidence="5">The sequence shown here is derived from an EMBL/GenBank/DDBJ whole genome shotgun (WGS) entry which is preliminary data.</text>
</comment>
<organism evidence="5 6">
    <name type="scientific">Panacibacter microcysteis</name>
    <dbReference type="NCBI Taxonomy" id="2793269"/>
    <lineage>
        <taxon>Bacteria</taxon>
        <taxon>Pseudomonadati</taxon>
        <taxon>Bacteroidota</taxon>
        <taxon>Chitinophagia</taxon>
        <taxon>Chitinophagales</taxon>
        <taxon>Chitinophagaceae</taxon>
        <taxon>Panacibacter</taxon>
    </lineage>
</organism>
<dbReference type="GO" id="GO:0016020">
    <property type="term" value="C:membrane"/>
    <property type="evidence" value="ECO:0007669"/>
    <property type="project" value="InterPro"/>
</dbReference>
<accession>A0A931E9P4</accession>
<keyword evidence="3" id="KW-0812">Transmembrane</keyword>
<dbReference type="GO" id="GO:0017004">
    <property type="term" value="P:cytochrome complex assembly"/>
    <property type="evidence" value="ECO:0007669"/>
    <property type="project" value="UniProtKB-KW"/>
</dbReference>
<feature type="transmembrane region" description="Helical" evidence="3">
    <location>
        <begin position="12"/>
        <end position="33"/>
    </location>
</feature>
<feature type="transmembrane region" description="Helical" evidence="3">
    <location>
        <begin position="309"/>
        <end position="326"/>
    </location>
</feature>
<feature type="transmembrane region" description="Helical" evidence="3">
    <location>
        <begin position="108"/>
        <end position="126"/>
    </location>
</feature>
<evidence type="ECO:0000259" key="4">
    <source>
        <dbReference type="Pfam" id="PF01578"/>
    </source>
</evidence>
<feature type="transmembrane region" description="Helical" evidence="3">
    <location>
        <begin position="470"/>
        <end position="490"/>
    </location>
</feature>
<feature type="transmembrane region" description="Helical" evidence="3">
    <location>
        <begin position="241"/>
        <end position="263"/>
    </location>
</feature>
<name>A0A931E9P4_9BACT</name>
<dbReference type="GO" id="GO:0020037">
    <property type="term" value="F:heme binding"/>
    <property type="evidence" value="ECO:0007669"/>
    <property type="project" value="InterPro"/>
</dbReference>
<reference evidence="5" key="1">
    <citation type="submission" date="2020-11" db="EMBL/GenBank/DDBJ databases">
        <title>Bacterial whole genome sequence for Panacibacter sp. DH6.</title>
        <authorList>
            <person name="Le V."/>
            <person name="Ko S."/>
            <person name="Ahn C.-Y."/>
            <person name="Oh H.-M."/>
        </authorList>
    </citation>
    <scope>NUCLEOTIDE SEQUENCE</scope>
    <source>
        <strain evidence="5">DH6</strain>
    </source>
</reference>
<feature type="transmembrane region" description="Helical" evidence="3">
    <location>
        <begin position="138"/>
        <end position="156"/>
    </location>
</feature>
<feature type="transmembrane region" description="Helical" evidence="3">
    <location>
        <begin position="567"/>
        <end position="585"/>
    </location>
</feature>
<keyword evidence="3" id="KW-0472">Membrane</keyword>
<gene>
    <name evidence="5" type="primary">ccsA</name>
    <name evidence="5" type="ORF">I5907_15945</name>
</gene>
<dbReference type="RefSeq" id="WP_196991803.1">
    <property type="nucleotide sequence ID" value="NZ_JADWYR010000002.1"/>
</dbReference>
<evidence type="ECO:0000256" key="3">
    <source>
        <dbReference type="SAM" id="Phobius"/>
    </source>
</evidence>
<protein>
    <submittedName>
        <fullName evidence="5">Cytochrome c biogenesis protein CcsA</fullName>
    </submittedName>
</protein>
<feature type="transmembrane region" description="Helical" evidence="3">
    <location>
        <begin position="384"/>
        <end position="404"/>
    </location>
</feature>
<evidence type="ECO:0000256" key="1">
    <source>
        <dbReference type="ARBA" id="ARBA00009186"/>
    </source>
</evidence>
<evidence type="ECO:0000256" key="2">
    <source>
        <dbReference type="ARBA" id="ARBA00022748"/>
    </source>
</evidence>
<feature type="transmembrane region" description="Helical" evidence="3">
    <location>
        <begin position="347"/>
        <end position="364"/>
    </location>
</feature>
<dbReference type="AlphaFoldDB" id="A0A931E9P4"/>
<dbReference type="PANTHER" id="PTHR43653:SF1">
    <property type="entry name" value="CYTOCHROME C-TYPE BIOGENESIS PROTEIN CCMF"/>
    <property type="match status" value="1"/>
</dbReference>
<feature type="transmembrane region" description="Helical" evidence="3">
    <location>
        <begin position="210"/>
        <end position="229"/>
    </location>
</feature>
<dbReference type="PANTHER" id="PTHR43653">
    <property type="entry name" value="CYTOCHROME C ASSEMBLY PROTEIN-RELATED"/>
    <property type="match status" value="1"/>
</dbReference>
<comment type="similarity">
    <text evidence="1">Belongs to the CcmF/CycK/Ccl1/NrfE/CcsA family.</text>
</comment>
<evidence type="ECO:0000313" key="6">
    <source>
        <dbReference type="Proteomes" id="UP000628448"/>
    </source>
</evidence>
<dbReference type="InterPro" id="IPR002541">
    <property type="entry name" value="Cyt_c_assembly"/>
</dbReference>
<dbReference type="Proteomes" id="UP000628448">
    <property type="component" value="Unassembled WGS sequence"/>
</dbReference>
<dbReference type="PRINTS" id="PR01410">
    <property type="entry name" value="CCBIOGENESIS"/>
</dbReference>
<feature type="transmembrane region" description="Helical" evidence="3">
    <location>
        <begin position="424"/>
        <end position="442"/>
    </location>
</feature>
<evidence type="ECO:0000313" key="5">
    <source>
        <dbReference type="EMBL" id="MBG9377734.1"/>
    </source>
</evidence>
<keyword evidence="2" id="KW-0201">Cytochrome c-type biogenesis</keyword>
<feature type="transmembrane region" description="Helical" evidence="3">
    <location>
        <begin position="528"/>
        <end position="555"/>
    </location>
</feature>
<keyword evidence="6" id="KW-1185">Reference proteome</keyword>
<dbReference type="Pfam" id="PF01578">
    <property type="entry name" value="Cytochrom_C_asm"/>
    <property type="match status" value="1"/>
</dbReference>
<feature type="transmembrane region" description="Helical" evidence="3">
    <location>
        <begin position="821"/>
        <end position="845"/>
    </location>
</feature>
<proteinExistence type="inferred from homology"/>
<keyword evidence="3" id="KW-1133">Transmembrane helix</keyword>
<dbReference type="EMBL" id="JADWYR010000002">
    <property type="protein sequence ID" value="MBG9377734.1"/>
    <property type="molecule type" value="Genomic_DNA"/>
</dbReference>
<feature type="transmembrane region" description="Helical" evidence="3">
    <location>
        <begin position="502"/>
        <end position="522"/>
    </location>
</feature>
<feature type="transmembrane region" description="Helical" evidence="3">
    <location>
        <begin position="54"/>
        <end position="73"/>
    </location>
</feature>
<feature type="domain" description="Cytochrome c assembly protein" evidence="4">
    <location>
        <begin position="107"/>
        <end position="328"/>
    </location>
</feature>
<dbReference type="GO" id="GO:0015232">
    <property type="term" value="F:heme transmembrane transporter activity"/>
    <property type="evidence" value="ECO:0007669"/>
    <property type="project" value="InterPro"/>
</dbReference>